<comment type="caution">
    <text evidence="1">The sequence shown here is derived from an EMBL/GenBank/DDBJ whole genome shotgun (WGS) entry which is preliminary data.</text>
</comment>
<dbReference type="RefSeq" id="WP_404616110.1">
    <property type="nucleotide sequence ID" value="NZ_JADIKK010000008.1"/>
</dbReference>
<dbReference type="EMBL" id="JADIKK010000008">
    <property type="protein sequence ID" value="MFK2879286.1"/>
    <property type="molecule type" value="Genomic_DNA"/>
</dbReference>
<dbReference type="Proteomes" id="UP001620339">
    <property type="component" value="Unassembled WGS sequence"/>
</dbReference>
<reference evidence="1 2" key="1">
    <citation type="submission" date="2020-10" db="EMBL/GenBank/DDBJ databases">
        <title>Phylogeny of dyella-like bacteria.</title>
        <authorList>
            <person name="Fu J."/>
        </authorList>
    </citation>
    <scope>NUCLEOTIDE SEQUENCE [LARGE SCALE GENOMIC DNA]</scope>
    <source>
        <strain evidence="1 2">KACC 19113</strain>
    </source>
</reference>
<gene>
    <name evidence="1" type="ORF">ISP25_19625</name>
</gene>
<evidence type="ECO:0000313" key="1">
    <source>
        <dbReference type="EMBL" id="MFK2879286.1"/>
    </source>
</evidence>
<name>A0ABW8JDV8_9GAMM</name>
<sequence length="159" mass="17300">MNLLRLLLLLAAVGFAYHMWGPRRPLSPFEQIEQAQARIDAPVQADADAQGFIPTDVPTGVEHGVVLVLAALNCPKDASQRGDDMVERLRGMGIPAKRDDHLPVPTAIRMDQLDSFKRANLVMSRGAPSVFINGMGKSNPTLHEVVAEYKQTQGSADSD</sequence>
<organism evidence="1 2">
    <name type="scientific">Rhodanobacter hydrolyticus</name>
    <dbReference type="NCBI Taxonomy" id="2250595"/>
    <lineage>
        <taxon>Bacteria</taxon>
        <taxon>Pseudomonadati</taxon>
        <taxon>Pseudomonadota</taxon>
        <taxon>Gammaproteobacteria</taxon>
        <taxon>Lysobacterales</taxon>
        <taxon>Rhodanobacteraceae</taxon>
        <taxon>Rhodanobacter</taxon>
    </lineage>
</organism>
<protein>
    <submittedName>
        <fullName evidence="1">Uncharacterized protein</fullName>
    </submittedName>
</protein>
<keyword evidence="2" id="KW-1185">Reference proteome</keyword>
<evidence type="ECO:0000313" key="2">
    <source>
        <dbReference type="Proteomes" id="UP001620339"/>
    </source>
</evidence>
<accession>A0ABW8JDV8</accession>
<proteinExistence type="predicted"/>